<comment type="caution">
    <text evidence="4">The sequence shown here is derived from an EMBL/GenBank/DDBJ whole genome shotgun (WGS) entry which is preliminary data.</text>
</comment>
<keyword evidence="2" id="KW-1133">Transmembrane helix</keyword>
<protein>
    <recommendedName>
        <fullName evidence="6">PepSY domain-containing protein</fullName>
    </recommendedName>
</protein>
<feature type="compositionally biased region" description="Basic and acidic residues" evidence="1">
    <location>
        <begin position="106"/>
        <end position="116"/>
    </location>
</feature>
<name>A0A916YWD3_9SPHN</name>
<evidence type="ECO:0000256" key="2">
    <source>
        <dbReference type="SAM" id="Phobius"/>
    </source>
</evidence>
<evidence type="ECO:0000313" key="5">
    <source>
        <dbReference type="Proteomes" id="UP000612349"/>
    </source>
</evidence>
<feature type="compositionally biased region" description="Acidic residues" evidence="1">
    <location>
        <begin position="253"/>
        <end position="269"/>
    </location>
</feature>
<evidence type="ECO:0008006" key="6">
    <source>
        <dbReference type="Google" id="ProtNLM"/>
    </source>
</evidence>
<feature type="region of interest" description="Disordered" evidence="1">
    <location>
        <begin position="91"/>
        <end position="116"/>
    </location>
</feature>
<feature type="chain" id="PRO_5036849389" description="PepSY domain-containing protein" evidence="3">
    <location>
        <begin position="26"/>
        <end position="283"/>
    </location>
</feature>
<dbReference type="RefSeq" id="WP_156522091.1">
    <property type="nucleotide sequence ID" value="NZ_BMIP01000002.1"/>
</dbReference>
<keyword evidence="5" id="KW-1185">Reference proteome</keyword>
<organism evidence="4 5">
    <name type="scientific">Croceicoccus mobilis</name>
    <dbReference type="NCBI Taxonomy" id="1703339"/>
    <lineage>
        <taxon>Bacteria</taxon>
        <taxon>Pseudomonadati</taxon>
        <taxon>Pseudomonadota</taxon>
        <taxon>Alphaproteobacteria</taxon>
        <taxon>Sphingomonadales</taxon>
        <taxon>Erythrobacteraceae</taxon>
        <taxon>Croceicoccus</taxon>
    </lineage>
</organism>
<accession>A0A916YWD3</accession>
<feature type="transmembrane region" description="Helical" evidence="2">
    <location>
        <begin position="69"/>
        <end position="86"/>
    </location>
</feature>
<reference evidence="4" key="1">
    <citation type="journal article" date="2014" name="Int. J. Syst. Evol. Microbiol.">
        <title>Complete genome sequence of Corynebacterium casei LMG S-19264T (=DSM 44701T), isolated from a smear-ripened cheese.</title>
        <authorList>
            <consortium name="US DOE Joint Genome Institute (JGI-PGF)"/>
            <person name="Walter F."/>
            <person name="Albersmeier A."/>
            <person name="Kalinowski J."/>
            <person name="Ruckert C."/>
        </authorList>
    </citation>
    <scope>NUCLEOTIDE SEQUENCE</scope>
    <source>
        <strain evidence="4">CGMCC 1.15360</strain>
    </source>
</reference>
<keyword evidence="2" id="KW-0472">Membrane</keyword>
<feature type="region of interest" description="Disordered" evidence="1">
    <location>
        <begin position="218"/>
        <end position="283"/>
    </location>
</feature>
<gene>
    <name evidence="4" type="ORF">GCM10010990_12730</name>
</gene>
<dbReference type="Proteomes" id="UP000612349">
    <property type="component" value="Unassembled WGS sequence"/>
</dbReference>
<sequence length="283" mass="31343">MTKFTRLCSIPAVVAAMGMAMPASAAAMPVYSAGSPAAEGLGTALQGDVAGWDRYRRHRHRRGSDAGDILAGVIVLGGALAIANAIKSKREDERYRNDYPQPYPDNDYRRERSDDRYDAYPSREAYDSRRGINGAIEQCVGEVERQGRVDSVDDASRGADGWIVEGDLYEGGRYRCEIDNAGRIREVDVEMTRAGYGQAPQAPSYGSRDEDFYASARARQGVGEPDERDWIEVPAQEEWRNDGPEYAEPLESAPDDDGEQNWERGDEDDRYQTSDGPIVAMAR</sequence>
<proteinExistence type="predicted"/>
<dbReference type="EMBL" id="BMIP01000002">
    <property type="protein sequence ID" value="GGD64681.1"/>
    <property type="molecule type" value="Genomic_DNA"/>
</dbReference>
<keyword evidence="2" id="KW-0812">Transmembrane</keyword>
<evidence type="ECO:0000256" key="3">
    <source>
        <dbReference type="SAM" id="SignalP"/>
    </source>
</evidence>
<dbReference type="OrthoDB" id="7510861at2"/>
<dbReference type="AlphaFoldDB" id="A0A916YWD3"/>
<evidence type="ECO:0000313" key="4">
    <source>
        <dbReference type="EMBL" id="GGD64681.1"/>
    </source>
</evidence>
<evidence type="ECO:0000256" key="1">
    <source>
        <dbReference type="SAM" id="MobiDB-lite"/>
    </source>
</evidence>
<feature type="signal peptide" evidence="3">
    <location>
        <begin position="1"/>
        <end position="25"/>
    </location>
</feature>
<reference evidence="4" key="2">
    <citation type="submission" date="2020-09" db="EMBL/GenBank/DDBJ databases">
        <authorList>
            <person name="Sun Q."/>
            <person name="Zhou Y."/>
        </authorList>
    </citation>
    <scope>NUCLEOTIDE SEQUENCE</scope>
    <source>
        <strain evidence="4">CGMCC 1.15360</strain>
    </source>
</reference>
<keyword evidence="3" id="KW-0732">Signal</keyword>